<reference evidence="3 4" key="1">
    <citation type="submission" date="2008-07" db="EMBL/GenBank/DDBJ databases">
        <authorList>
            <person name="El-Sayed N."/>
            <person name="Caler E."/>
            <person name="Inman J."/>
            <person name="Amedeo P."/>
            <person name="Hass B."/>
            <person name="Wortman J."/>
        </authorList>
    </citation>
    <scope>NUCLEOTIDE SEQUENCE [LARGE SCALE GENOMIC DNA]</scope>
    <source>
        <strain evidence="4">ATCC 50983 / TXsc</strain>
    </source>
</reference>
<dbReference type="GO" id="GO:0120170">
    <property type="term" value="F:intraciliary transport particle B binding"/>
    <property type="evidence" value="ECO:0007669"/>
    <property type="project" value="TreeGrafter"/>
</dbReference>
<dbReference type="PANTHER" id="PTHR20931">
    <property type="entry name" value="TETRATRICOPEPTIDE REPEAT PROTEIN 30"/>
    <property type="match status" value="1"/>
</dbReference>
<feature type="non-terminal residue" evidence="3">
    <location>
        <position position="1"/>
    </location>
</feature>
<dbReference type="GeneID" id="9052175"/>
<name>C5LJ60_PERM5</name>
<dbReference type="EMBL" id="GG682361">
    <property type="protein sequence ID" value="EER03233.1"/>
    <property type="molecule type" value="Genomic_DNA"/>
</dbReference>
<evidence type="ECO:0000256" key="1">
    <source>
        <dbReference type="ARBA" id="ARBA00022737"/>
    </source>
</evidence>
<dbReference type="GO" id="GO:0042073">
    <property type="term" value="P:intraciliary transport"/>
    <property type="evidence" value="ECO:0007669"/>
    <property type="project" value="TreeGrafter"/>
</dbReference>
<keyword evidence="2" id="KW-0802">TPR repeat</keyword>
<dbReference type="GO" id="GO:0005879">
    <property type="term" value="C:axonemal microtubule"/>
    <property type="evidence" value="ECO:0007669"/>
    <property type="project" value="TreeGrafter"/>
</dbReference>
<dbReference type="InterPro" id="IPR039941">
    <property type="entry name" value="TT30"/>
</dbReference>
<dbReference type="GO" id="GO:0030992">
    <property type="term" value="C:intraciliary transport particle B"/>
    <property type="evidence" value="ECO:0007669"/>
    <property type="project" value="TreeGrafter"/>
</dbReference>
<proteinExistence type="predicted"/>
<dbReference type="OrthoDB" id="432109at2759"/>
<dbReference type="Proteomes" id="UP000007800">
    <property type="component" value="Unassembled WGS sequence"/>
</dbReference>
<evidence type="ECO:0000256" key="2">
    <source>
        <dbReference type="ARBA" id="ARBA00022803"/>
    </source>
</evidence>
<evidence type="ECO:0000313" key="3">
    <source>
        <dbReference type="EMBL" id="EER03233.1"/>
    </source>
</evidence>
<sequence length="51" mass="6253">TARNNVQHIFVIRYQFEEALDEYIPVLMAEAKIYWDMEDYQMVEHLFRQSA</sequence>
<feature type="non-terminal residue" evidence="3">
    <location>
        <position position="51"/>
    </location>
</feature>
<accession>C5LJ60</accession>
<dbReference type="AlphaFoldDB" id="C5LJ60"/>
<protein>
    <submittedName>
        <fullName evidence="3">Uncharacterized protein</fullName>
    </submittedName>
</protein>
<dbReference type="PANTHER" id="PTHR20931:SF0">
    <property type="entry name" value="TETRATRICOPEPTIDE REPEAT PROTEIN 30"/>
    <property type="match status" value="1"/>
</dbReference>
<keyword evidence="1" id="KW-0677">Repeat</keyword>
<dbReference type="RefSeq" id="XP_002771417.1">
    <property type="nucleotide sequence ID" value="XM_002771371.1"/>
</dbReference>
<organism evidence="4">
    <name type="scientific">Perkinsus marinus (strain ATCC 50983 / TXsc)</name>
    <dbReference type="NCBI Taxonomy" id="423536"/>
    <lineage>
        <taxon>Eukaryota</taxon>
        <taxon>Sar</taxon>
        <taxon>Alveolata</taxon>
        <taxon>Perkinsozoa</taxon>
        <taxon>Perkinsea</taxon>
        <taxon>Perkinsida</taxon>
        <taxon>Perkinsidae</taxon>
        <taxon>Perkinsus</taxon>
    </lineage>
</organism>
<gene>
    <name evidence="3" type="ORF">Pmar_PMAR011318</name>
</gene>
<keyword evidence="4" id="KW-1185">Reference proteome</keyword>
<dbReference type="InParanoid" id="C5LJ60"/>
<evidence type="ECO:0000313" key="4">
    <source>
        <dbReference type="Proteomes" id="UP000007800"/>
    </source>
</evidence>